<dbReference type="SUPFAM" id="SSF49562">
    <property type="entry name" value="C2 domain (Calcium/lipid-binding domain, CaLB)"/>
    <property type="match status" value="3"/>
</dbReference>
<dbReference type="InterPro" id="IPR035892">
    <property type="entry name" value="C2_domain_sf"/>
</dbReference>
<feature type="domain" description="C2" evidence="4">
    <location>
        <begin position="276"/>
        <end position="395"/>
    </location>
</feature>
<dbReference type="PRINTS" id="PR00360">
    <property type="entry name" value="C2DOMAIN"/>
</dbReference>
<evidence type="ECO:0000313" key="5">
    <source>
        <dbReference type="EMBL" id="CAD8612869.1"/>
    </source>
</evidence>
<keyword evidence="1" id="KW-0479">Metal-binding</keyword>
<feature type="domain" description="C2" evidence="4">
    <location>
        <begin position="420"/>
        <end position="539"/>
    </location>
</feature>
<gene>
    <name evidence="5" type="ORF">CPEL01642_LOCUS16249</name>
</gene>
<dbReference type="PANTHER" id="PTHR45911:SF4">
    <property type="entry name" value="MULTIPLE C2 AND TRANSMEMBRANE DOMAIN-CONTAINING PROTEIN"/>
    <property type="match status" value="1"/>
</dbReference>
<evidence type="ECO:0000256" key="1">
    <source>
        <dbReference type="ARBA" id="ARBA00022723"/>
    </source>
</evidence>
<keyword evidence="3" id="KW-0812">Transmembrane</keyword>
<reference evidence="5" key="1">
    <citation type="submission" date="2021-01" db="EMBL/GenBank/DDBJ databases">
        <authorList>
            <person name="Corre E."/>
            <person name="Pelletier E."/>
            <person name="Niang G."/>
            <person name="Scheremetjew M."/>
            <person name="Finn R."/>
            <person name="Kale V."/>
            <person name="Holt S."/>
            <person name="Cochrane G."/>
            <person name="Meng A."/>
            <person name="Brown T."/>
            <person name="Cohen L."/>
        </authorList>
    </citation>
    <scope>NUCLEOTIDE SEQUENCE</scope>
    <source>
        <strain evidence="5">PLY182g</strain>
    </source>
</reference>
<name>A0A7S0LHI2_9EUKA</name>
<organism evidence="5">
    <name type="scientific">Coccolithus braarudii</name>
    <dbReference type="NCBI Taxonomy" id="221442"/>
    <lineage>
        <taxon>Eukaryota</taxon>
        <taxon>Haptista</taxon>
        <taxon>Haptophyta</taxon>
        <taxon>Prymnesiophyceae</taxon>
        <taxon>Coccolithales</taxon>
        <taxon>Coccolithaceae</taxon>
        <taxon>Coccolithus</taxon>
    </lineage>
</organism>
<dbReference type="InterPro" id="IPR000008">
    <property type="entry name" value="C2_dom"/>
</dbReference>
<sequence length="881" mass="97871">MAPGIQVRVIDGQALGRAVKEKAGNVTRALVDFSADSLEDKLNGAINASLARVQDPWQPRALARASNRIVKGIVKEISGKIRMAEDLHLEDTSSKIRIKERTKSSEVGNWPQPTHLRSRPFFRLRAELLYSLMAGDKSVWWSVRQPLCLLFTVLSLCPYGVCLIPFTLVFMLMDWSDEYQMANFICTMKTVTFIQRFGMMIAGTGQLYFTVTSLSCNSSGPGVTDFEQLAILALVPQQLLAWLAFVHYSRLRSARLLLQHRKASDKTKSERGLRFYEKSLLVPVETPDRDAKGLLVVRVLSAEGLLVADPRGTSDPFASLSLGGTKRRTRTIWRTLAPQWNESLGFEGVLGKLVAAGPLLVKVWDFDVTSANDFLGEVEVELEPLLLNPSMTITDMPLSRGDGSVCLELIWKVFAASETTLRPIVPSQLPIAQSAVGNLHVLIQSGSHLVARDRGGSSDPYASVIIAGRQLRTASIKKTLEPVWNEVLLFKGVSAAQLDTEVLKIKVFDDDQLSRDDFMGDHQTTLAEVRKKGTLSVIDGSLEGARTGSVTYTVTWEPSTGDAVDGDHDVEKPVTSKKLTPLDCTRSGDLTVKIVCGTELVSKDRDGLSDPFVTTCLGHARQRTRKVRDSLDPVWDETMHFEGVLEELVERGPLLLTVWDHDTFSLNDFLGELEVPLEPLLQRSELNIKNATLAGVSHGSITVSVEWLPFTLEHPEVTLWCGATLSVFQNARPPNDAPLRAVLLWDAVFLILFFVISSADLMVRIHGISEWRQAIADLLPLWSHIFTFSTDPIERRLLWYTSTYGIAFGTAPFLFFKLPVLGDALLRLLPTGYDRSGALRLEMTSAEMLMKYEIEQRNRGLRRRRSTVSSRRGSVDSAVLV</sequence>
<dbReference type="EMBL" id="HBEY01034125">
    <property type="protein sequence ID" value="CAD8612869.1"/>
    <property type="molecule type" value="Transcribed_RNA"/>
</dbReference>
<keyword evidence="3" id="KW-1133">Transmembrane helix</keyword>
<dbReference type="PROSITE" id="PS50004">
    <property type="entry name" value="C2"/>
    <property type="match status" value="3"/>
</dbReference>
<keyword evidence="3" id="KW-0472">Membrane</keyword>
<dbReference type="Pfam" id="PF00168">
    <property type="entry name" value="C2"/>
    <property type="match status" value="3"/>
</dbReference>
<dbReference type="Gene3D" id="2.60.40.150">
    <property type="entry name" value="C2 domain"/>
    <property type="match status" value="3"/>
</dbReference>
<evidence type="ECO:0000256" key="3">
    <source>
        <dbReference type="SAM" id="Phobius"/>
    </source>
</evidence>
<dbReference type="SMART" id="SM00239">
    <property type="entry name" value="C2"/>
    <property type="match status" value="3"/>
</dbReference>
<dbReference type="CDD" id="cd00030">
    <property type="entry name" value="C2"/>
    <property type="match status" value="3"/>
</dbReference>
<protein>
    <recommendedName>
        <fullName evidence="4">C2 domain-containing protein</fullName>
    </recommendedName>
</protein>
<dbReference type="AlphaFoldDB" id="A0A7S0LHI2"/>
<evidence type="ECO:0000256" key="2">
    <source>
        <dbReference type="ARBA" id="ARBA00022837"/>
    </source>
</evidence>
<feature type="transmembrane region" description="Helical" evidence="3">
    <location>
        <begin position="797"/>
        <end position="816"/>
    </location>
</feature>
<dbReference type="GO" id="GO:0016020">
    <property type="term" value="C:membrane"/>
    <property type="evidence" value="ECO:0007669"/>
    <property type="project" value="TreeGrafter"/>
</dbReference>
<feature type="domain" description="C2" evidence="4">
    <location>
        <begin position="569"/>
        <end position="690"/>
    </location>
</feature>
<feature type="transmembrane region" description="Helical" evidence="3">
    <location>
        <begin position="147"/>
        <end position="173"/>
    </location>
</feature>
<accession>A0A7S0LHI2</accession>
<dbReference type="PANTHER" id="PTHR45911">
    <property type="entry name" value="C2 DOMAIN-CONTAINING PROTEIN"/>
    <property type="match status" value="1"/>
</dbReference>
<proteinExistence type="predicted"/>
<keyword evidence="2" id="KW-0106">Calcium</keyword>
<feature type="transmembrane region" description="Helical" evidence="3">
    <location>
        <begin position="742"/>
        <end position="763"/>
    </location>
</feature>
<evidence type="ECO:0000259" key="4">
    <source>
        <dbReference type="PROSITE" id="PS50004"/>
    </source>
</evidence>
<dbReference type="GO" id="GO:0005509">
    <property type="term" value="F:calcium ion binding"/>
    <property type="evidence" value="ECO:0007669"/>
    <property type="project" value="TreeGrafter"/>
</dbReference>